<dbReference type="Gene3D" id="3.65.10.20">
    <property type="entry name" value="RNA 3'-terminal phosphate cyclase domain"/>
    <property type="match status" value="1"/>
</dbReference>
<feature type="non-terminal residue" evidence="11">
    <location>
        <position position="1"/>
    </location>
</feature>
<reference evidence="11" key="1">
    <citation type="journal article" date="2021" name="Sci. Adv.">
        <title>The American lobster genome reveals insights on longevity, neural, and immune adaptations.</title>
        <authorList>
            <person name="Polinski J.M."/>
            <person name="Zimin A.V."/>
            <person name="Clark K.F."/>
            <person name="Kohn A.B."/>
            <person name="Sadowski N."/>
            <person name="Timp W."/>
            <person name="Ptitsyn A."/>
            <person name="Khanna P."/>
            <person name="Romanova D.Y."/>
            <person name="Williams P."/>
            <person name="Greenwood S.J."/>
            <person name="Moroz L.L."/>
            <person name="Walt D.R."/>
            <person name="Bodnar A.G."/>
        </authorList>
    </citation>
    <scope>NUCLEOTIDE SEQUENCE</scope>
    <source>
        <strain evidence="11">GMGI-L3</strain>
    </source>
</reference>
<dbReference type="NCBIfam" id="TIGR03399">
    <property type="entry name" value="RNA_3prim_cycl"/>
    <property type="match status" value="1"/>
</dbReference>
<dbReference type="Gene3D" id="3.30.360.20">
    <property type="entry name" value="RNA 3'-terminal phosphate cyclase, insert domain"/>
    <property type="match status" value="1"/>
</dbReference>
<keyword evidence="4" id="KW-0436">Ligase</keyword>
<dbReference type="FunFam" id="3.30.360.20:FF:000002">
    <property type="entry name" value="RNA terminal phosphate cyclase-like 1"/>
    <property type="match status" value="1"/>
</dbReference>
<dbReference type="EMBL" id="JAHLQT010006462">
    <property type="protein sequence ID" value="KAG7174882.1"/>
    <property type="molecule type" value="Genomic_DNA"/>
</dbReference>
<accession>A0A8J5N898</accession>
<evidence type="ECO:0000256" key="6">
    <source>
        <dbReference type="ARBA" id="ARBA00024481"/>
    </source>
</evidence>
<dbReference type="InterPro" id="IPR017770">
    <property type="entry name" value="RNA3'_term_phos_cyc_type_1"/>
</dbReference>
<dbReference type="Proteomes" id="UP000747542">
    <property type="component" value="Unassembled WGS sequence"/>
</dbReference>
<name>A0A8J5N898_HOMAM</name>
<proteinExistence type="inferred from homology"/>
<evidence type="ECO:0000256" key="2">
    <source>
        <dbReference type="ARBA" id="ARBA00012725"/>
    </source>
</evidence>
<evidence type="ECO:0000256" key="7">
    <source>
        <dbReference type="ARBA" id="ARBA00032543"/>
    </source>
</evidence>
<evidence type="ECO:0000256" key="5">
    <source>
        <dbReference type="ARBA" id="ARBA00022741"/>
    </source>
</evidence>
<dbReference type="InterPro" id="IPR000228">
    <property type="entry name" value="RNA3'_term_phos_cyc"/>
</dbReference>
<evidence type="ECO:0000256" key="4">
    <source>
        <dbReference type="ARBA" id="ARBA00022598"/>
    </source>
</evidence>
<dbReference type="GO" id="GO:0005634">
    <property type="term" value="C:nucleus"/>
    <property type="evidence" value="ECO:0007669"/>
    <property type="project" value="TreeGrafter"/>
</dbReference>
<dbReference type="GO" id="GO:0000166">
    <property type="term" value="F:nucleotide binding"/>
    <property type="evidence" value="ECO:0007669"/>
    <property type="project" value="UniProtKB-KW"/>
</dbReference>
<protein>
    <recommendedName>
        <fullName evidence="3">RNA 3'-terminal phosphate cyclase</fullName>
        <ecNumber evidence="2">6.5.1.4</ecNumber>
    </recommendedName>
    <alternativeName>
        <fullName evidence="7">RNA terminal phosphate cyclase domain-containing protein 1</fullName>
    </alternativeName>
</protein>
<feature type="domain" description="RNA 3'-terminal phosphate cyclase insert" evidence="10">
    <location>
        <begin position="344"/>
        <end position="446"/>
    </location>
</feature>
<dbReference type="InterPro" id="IPR013791">
    <property type="entry name" value="RNA3'-term_phos_cycl_insert"/>
</dbReference>
<dbReference type="PANTHER" id="PTHR11096:SF0">
    <property type="entry name" value="RNA 3'-TERMINAL PHOSPHATE CYCLASE"/>
    <property type="match status" value="1"/>
</dbReference>
<dbReference type="InterPro" id="IPR013792">
    <property type="entry name" value="RNA3'P_cycl/enolpyr_Trfase_a/b"/>
</dbReference>
<evidence type="ECO:0000256" key="8">
    <source>
        <dbReference type="ARBA" id="ARBA00045867"/>
    </source>
</evidence>
<dbReference type="GO" id="GO:0006396">
    <property type="term" value="P:RNA processing"/>
    <property type="evidence" value="ECO:0007669"/>
    <property type="project" value="InterPro"/>
</dbReference>
<evidence type="ECO:0000259" key="10">
    <source>
        <dbReference type="Pfam" id="PF05189"/>
    </source>
</evidence>
<gene>
    <name evidence="11" type="primary">Rtc1-L1</name>
    <name evidence="11" type="ORF">Hamer_G021263</name>
</gene>
<comment type="catalytic activity">
    <reaction evidence="6">
        <text>a 3'-end 3'-phospho-ribonucleotide-RNA + ATP = a 3'-end 2',3'-cyclophospho-ribonucleotide-RNA + AMP + diphosphate</text>
        <dbReference type="Rhea" id="RHEA:23976"/>
        <dbReference type="Rhea" id="RHEA-COMP:10463"/>
        <dbReference type="Rhea" id="RHEA-COMP:10464"/>
        <dbReference type="ChEBI" id="CHEBI:30616"/>
        <dbReference type="ChEBI" id="CHEBI:33019"/>
        <dbReference type="ChEBI" id="CHEBI:83062"/>
        <dbReference type="ChEBI" id="CHEBI:83064"/>
        <dbReference type="ChEBI" id="CHEBI:456215"/>
        <dbReference type="EC" id="6.5.1.4"/>
    </reaction>
</comment>
<dbReference type="GO" id="GO:0003963">
    <property type="term" value="F:RNA-3'-phosphate cyclase activity"/>
    <property type="evidence" value="ECO:0007669"/>
    <property type="project" value="UniProtKB-EC"/>
</dbReference>
<evidence type="ECO:0000313" key="12">
    <source>
        <dbReference type="Proteomes" id="UP000747542"/>
    </source>
</evidence>
<evidence type="ECO:0000256" key="1">
    <source>
        <dbReference type="ARBA" id="ARBA00009206"/>
    </source>
</evidence>
<feature type="domain" description="RNA 3'-terminal phosphate cyclase" evidence="9">
    <location>
        <begin position="175"/>
        <end position="460"/>
    </location>
</feature>
<keyword evidence="12" id="KW-1185">Reference proteome</keyword>
<dbReference type="PANTHER" id="PTHR11096">
    <property type="entry name" value="RNA 3' TERMINAL PHOSPHATE CYCLASE"/>
    <property type="match status" value="1"/>
</dbReference>
<dbReference type="AlphaFoldDB" id="A0A8J5N898"/>
<evidence type="ECO:0000256" key="3">
    <source>
        <dbReference type="ARBA" id="ARBA00021428"/>
    </source>
</evidence>
<evidence type="ECO:0000313" key="11">
    <source>
        <dbReference type="EMBL" id="KAG7174882.1"/>
    </source>
</evidence>
<sequence length="489" mass="53768">FVKQCEDLKENFEKRIQDIHGREQSLSLYENPFLVNAGKFSDAEMQLEIFDIQTNSSLQAFFANHSLAEFHGRVDKEKLPHIHYNACFWAVQFGSTMRRLHSAATALHYRLRHNIMAAATPVVIDGSYLEGVYNCDALWSDACCRLSVAMQVEVITDASSGLEWVNVNGSCYGLGGQILRMGLALSAVRDIPITVNKVRAGRKNPGLRPQHLTGLQIARDACNGKLEGGQIGSCEVSFYPDHISGGRYMADTQTAGSVSLLVQSVLPCALYADSPSCFVLRGGTNAEFAPQVDYTIQVFRKVLSWFGGEFQLSINKRGFYPMGKGEVTLKVKPSVEGLYAADFTDFGELVYVYGTAYVSGVLPIKVAHKMADAAQQLLLEKLPKNVEIYIDRIKEHAERGMGNGSGIVLWAETTTGCVLGGAALGKRGRGAEEDGLTAANEILHSVERRACVDKYAQDQVEFNIIEEEGTDCIYLECEGIGHMPVKRNK</sequence>
<dbReference type="SUPFAM" id="SSF55205">
    <property type="entry name" value="EPT/RTPC-like"/>
    <property type="match status" value="1"/>
</dbReference>
<dbReference type="EC" id="6.5.1.4" evidence="2"/>
<dbReference type="Pfam" id="PF01137">
    <property type="entry name" value="RTC"/>
    <property type="match status" value="1"/>
</dbReference>
<dbReference type="Pfam" id="PF05189">
    <property type="entry name" value="RTC_insert"/>
    <property type="match status" value="1"/>
</dbReference>
<dbReference type="InterPro" id="IPR037136">
    <property type="entry name" value="RNA3'_phos_cyclase_dom_sf"/>
</dbReference>
<comment type="caution">
    <text evidence="11">The sequence shown here is derived from an EMBL/GenBank/DDBJ whole genome shotgun (WGS) entry which is preliminary data.</text>
</comment>
<organism evidence="11 12">
    <name type="scientific">Homarus americanus</name>
    <name type="common">American lobster</name>
    <dbReference type="NCBI Taxonomy" id="6706"/>
    <lineage>
        <taxon>Eukaryota</taxon>
        <taxon>Metazoa</taxon>
        <taxon>Ecdysozoa</taxon>
        <taxon>Arthropoda</taxon>
        <taxon>Crustacea</taxon>
        <taxon>Multicrustacea</taxon>
        <taxon>Malacostraca</taxon>
        <taxon>Eumalacostraca</taxon>
        <taxon>Eucarida</taxon>
        <taxon>Decapoda</taxon>
        <taxon>Pleocyemata</taxon>
        <taxon>Astacidea</taxon>
        <taxon>Nephropoidea</taxon>
        <taxon>Nephropidae</taxon>
        <taxon>Homarus</taxon>
    </lineage>
</organism>
<dbReference type="InterPro" id="IPR023797">
    <property type="entry name" value="RNA3'_phos_cyclase_dom"/>
</dbReference>
<dbReference type="InterPro" id="IPR036553">
    <property type="entry name" value="RPTC_insert"/>
</dbReference>
<dbReference type="SUPFAM" id="SSF52913">
    <property type="entry name" value="RNA 3'-terminal phosphate cyclase, RPTC, insert domain"/>
    <property type="match status" value="1"/>
</dbReference>
<keyword evidence="5" id="KW-0547">Nucleotide-binding</keyword>
<comment type="similarity">
    <text evidence="1">Belongs to the RNA 3'-terminal cyclase family. Type 1 subfamily.</text>
</comment>
<evidence type="ECO:0000259" key="9">
    <source>
        <dbReference type="Pfam" id="PF01137"/>
    </source>
</evidence>
<comment type="function">
    <text evidence="8">Catalyzes the conversion of 3'-phosphate to a 2',3'-cyclic phosphodiester at the end of RNA. The mechanism of action of the enzyme occurs in 3 steps: (A) adenylation of the enzyme by ATP; (B) transfer of adenylate to an RNA-N3'P to produce RNA-N3'PP5'A; (C) and attack of the adjacent 2'-hydroxyl on the 3'-phosphorus in the diester linkage to produce the cyclic end product. Likely functions in some aspects of cellular RNA processing. Function plays an important role in regulating axon regeneration by inhibiting central nervous system (CNS) axon regeneration following optic nerve injury.</text>
</comment>